<dbReference type="EMBL" id="JAIWYP010000010">
    <property type="protein sequence ID" value="KAH3749342.1"/>
    <property type="molecule type" value="Genomic_DNA"/>
</dbReference>
<proteinExistence type="predicted"/>
<comment type="caution">
    <text evidence="1">The sequence shown here is derived from an EMBL/GenBank/DDBJ whole genome shotgun (WGS) entry which is preliminary data.</text>
</comment>
<evidence type="ECO:0000313" key="1">
    <source>
        <dbReference type="EMBL" id="KAH3749342.1"/>
    </source>
</evidence>
<keyword evidence="2" id="KW-1185">Reference proteome</keyword>
<organism evidence="1 2">
    <name type="scientific">Dreissena polymorpha</name>
    <name type="common">Zebra mussel</name>
    <name type="synonym">Mytilus polymorpha</name>
    <dbReference type="NCBI Taxonomy" id="45954"/>
    <lineage>
        <taxon>Eukaryota</taxon>
        <taxon>Metazoa</taxon>
        <taxon>Spiralia</taxon>
        <taxon>Lophotrochozoa</taxon>
        <taxon>Mollusca</taxon>
        <taxon>Bivalvia</taxon>
        <taxon>Autobranchia</taxon>
        <taxon>Heteroconchia</taxon>
        <taxon>Euheterodonta</taxon>
        <taxon>Imparidentia</taxon>
        <taxon>Neoheterodontei</taxon>
        <taxon>Myida</taxon>
        <taxon>Dreissenoidea</taxon>
        <taxon>Dreissenidae</taxon>
        <taxon>Dreissena</taxon>
    </lineage>
</organism>
<reference evidence="1" key="1">
    <citation type="journal article" date="2019" name="bioRxiv">
        <title>The Genome of the Zebra Mussel, Dreissena polymorpha: A Resource for Invasive Species Research.</title>
        <authorList>
            <person name="McCartney M.A."/>
            <person name="Auch B."/>
            <person name="Kono T."/>
            <person name="Mallez S."/>
            <person name="Zhang Y."/>
            <person name="Obille A."/>
            <person name="Becker A."/>
            <person name="Abrahante J.E."/>
            <person name="Garbe J."/>
            <person name="Badalamenti J.P."/>
            <person name="Herman A."/>
            <person name="Mangelson H."/>
            <person name="Liachko I."/>
            <person name="Sullivan S."/>
            <person name="Sone E.D."/>
            <person name="Koren S."/>
            <person name="Silverstein K.A.T."/>
            <person name="Beckman K.B."/>
            <person name="Gohl D.M."/>
        </authorList>
    </citation>
    <scope>NUCLEOTIDE SEQUENCE</scope>
    <source>
        <strain evidence="1">Duluth1</strain>
        <tissue evidence="1">Whole animal</tissue>
    </source>
</reference>
<evidence type="ECO:0000313" key="2">
    <source>
        <dbReference type="Proteomes" id="UP000828390"/>
    </source>
</evidence>
<dbReference type="AlphaFoldDB" id="A0A9D4DGQ7"/>
<accession>A0A9D4DGQ7</accession>
<protein>
    <submittedName>
        <fullName evidence="1">Uncharacterized protein</fullName>
    </submittedName>
</protein>
<name>A0A9D4DGQ7_DREPO</name>
<dbReference type="Proteomes" id="UP000828390">
    <property type="component" value="Unassembled WGS sequence"/>
</dbReference>
<reference evidence="1" key="2">
    <citation type="submission" date="2020-11" db="EMBL/GenBank/DDBJ databases">
        <authorList>
            <person name="McCartney M.A."/>
            <person name="Auch B."/>
            <person name="Kono T."/>
            <person name="Mallez S."/>
            <person name="Becker A."/>
            <person name="Gohl D.M."/>
            <person name="Silverstein K.A.T."/>
            <person name="Koren S."/>
            <person name="Bechman K.B."/>
            <person name="Herman A."/>
            <person name="Abrahante J.E."/>
            <person name="Garbe J."/>
        </authorList>
    </citation>
    <scope>NUCLEOTIDE SEQUENCE</scope>
    <source>
        <strain evidence="1">Duluth1</strain>
        <tissue evidence="1">Whole animal</tissue>
    </source>
</reference>
<gene>
    <name evidence="1" type="ORF">DPMN_183839</name>
</gene>
<sequence length="373" mass="42573">MARQRPTRLVMGPCIVEIDRIVIREVQYQLEVNRCRNEEIIVKAHFGWAWPMWAGTPGLVMGPYIVEIDRIVIREVQYQFEVNGGRTFKVIEGSRKSANHKSLSFFKDIIGTNLLTKFHDYQKINVASRKNAEPTGSHVFQPISIIFELPYNEKNAPPPGSRVFQANVTIFKLFQDIIETNLLTKVHEALTINVASIVHVFQANITIFKLIQDIIETNHLTKFHEDWTMQPLETIYNHIRKNAPPPGGHFHENLTINVASRENAPPHKCHVFQPTGVILKLVKDIIGMNLLTKFHEDRTMNVASRVINAPSLEINETNLPTKFHEDRTINAASRVSTMQMVTLYNARRTKGAHKSSPCAHCAQRARLFECSTV</sequence>